<comment type="caution">
    <text evidence="1">The sequence shown here is derived from an EMBL/GenBank/DDBJ whole genome shotgun (WGS) entry which is preliminary data.</text>
</comment>
<name>A0ACB9KAI7_9ASTR</name>
<accession>A0ACB9KAI7</accession>
<sequence>MHAMVSTPFAFNSPDFSMNEGDGGSDFGGGGVFEWVVKRSQSAVPVILLSSLLCMFNLNRESVFEELKP</sequence>
<reference evidence="2" key="1">
    <citation type="journal article" date="2022" name="Mol. Ecol. Resour.">
        <title>The genomes of chicory, endive, great burdock and yacon provide insights into Asteraceae palaeo-polyploidization history and plant inulin production.</title>
        <authorList>
            <person name="Fan W."/>
            <person name="Wang S."/>
            <person name="Wang H."/>
            <person name="Wang A."/>
            <person name="Jiang F."/>
            <person name="Liu H."/>
            <person name="Zhao H."/>
            <person name="Xu D."/>
            <person name="Zhang Y."/>
        </authorList>
    </citation>
    <scope>NUCLEOTIDE SEQUENCE [LARGE SCALE GENOMIC DNA]</scope>
    <source>
        <strain evidence="2">cv. Yunnan</strain>
    </source>
</reference>
<protein>
    <submittedName>
        <fullName evidence="1">Uncharacterized protein</fullName>
    </submittedName>
</protein>
<evidence type="ECO:0000313" key="2">
    <source>
        <dbReference type="Proteomes" id="UP001056120"/>
    </source>
</evidence>
<evidence type="ECO:0000313" key="1">
    <source>
        <dbReference type="EMBL" id="KAI3829267.1"/>
    </source>
</evidence>
<proteinExistence type="predicted"/>
<reference evidence="1 2" key="2">
    <citation type="journal article" date="2022" name="Mol. Ecol. Resour.">
        <title>The genomes of chicory, endive, great burdock and yacon provide insights into Asteraceae paleo-polyploidization history and plant inulin production.</title>
        <authorList>
            <person name="Fan W."/>
            <person name="Wang S."/>
            <person name="Wang H."/>
            <person name="Wang A."/>
            <person name="Jiang F."/>
            <person name="Liu H."/>
            <person name="Zhao H."/>
            <person name="Xu D."/>
            <person name="Zhang Y."/>
        </authorList>
    </citation>
    <scope>NUCLEOTIDE SEQUENCE [LARGE SCALE GENOMIC DNA]</scope>
    <source>
        <strain evidence="2">cv. Yunnan</strain>
        <tissue evidence="1">Leaves</tissue>
    </source>
</reference>
<organism evidence="1 2">
    <name type="scientific">Smallanthus sonchifolius</name>
    <dbReference type="NCBI Taxonomy" id="185202"/>
    <lineage>
        <taxon>Eukaryota</taxon>
        <taxon>Viridiplantae</taxon>
        <taxon>Streptophyta</taxon>
        <taxon>Embryophyta</taxon>
        <taxon>Tracheophyta</taxon>
        <taxon>Spermatophyta</taxon>
        <taxon>Magnoliopsida</taxon>
        <taxon>eudicotyledons</taxon>
        <taxon>Gunneridae</taxon>
        <taxon>Pentapetalae</taxon>
        <taxon>asterids</taxon>
        <taxon>campanulids</taxon>
        <taxon>Asterales</taxon>
        <taxon>Asteraceae</taxon>
        <taxon>Asteroideae</taxon>
        <taxon>Heliantheae alliance</taxon>
        <taxon>Millerieae</taxon>
        <taxon>Smallanthus</taxon>
    </lineage>
</organism>
<keyword evidence="2" id="KW-1185">Reference proteome</keyword>
<dbReference type="EMBL" id="CM042018">
    <property type="protein sequence ID" value="KAI3829267.1"/>
    <property type="molecule type" value="Genomic_DNA"/>
</dbReference>
<gene>
    <name evidence="1" type="ORF">L1987_03386</name>
</gene>
<dbReference type="Proteomes" id="UP001056120">
    <property type="component" value="Linkage Group LG01"/>
</dbReference>